<dbReference type="PROSITE" id="PS51677">
    <property type="entry name" value="NODB"/>
    <property type="match status" value="1"/>
</dbReference>
<dbReference type="AlphaFoldDB" id="A0A4Q1AQQ6"/>
<dbReference type="OrthoDB" id="5352625at2"/>
<evidence type="ECO:0000313" key="3">
    <source>
        <dbReference type="Proteomes" id="UP000289718"/>
    </source>
</evidence>
<dbReference type="CDD" id="cd10977">
    <property type="entry name" value="CE4_PuuE_SpCDA1"/>
    <property type="match status" value="1"/>
</dbReference>
<dbReference type="PANTHER" id="PTHR43123">
    <property type="entry name" value="POLYSACCHARIDE DEACETYLASE-RELATED"/>
    <property type="match status" value="1"/>
</dbReference>
<evidence type="ECO:0000259" key="1">
    <source>
        <dbReference type="PROSITE" id="PS51677"/>
    </source>
</evidence>
<dbReference type="SUPFAM" id="SSF88713">
    <property type="entry name" value="Glycoside hydrolase/deacetylase"/>
    <property type="match status" value="1"/>
</dbReference>
<dbReference type="InterPro" id="IPR011330">
    <property type="entry name" value="Glyco_hydro/deAcase_b/a-brl"/>
</dbReference>
<dbReference type="InterPro" id="IPR017625">
    <property type="entry name" value="PuuE"/>
</dbReference>
<dbReference type="InterPro" id="IPR002509">
    <property type="entry name" value="NODB_dom"/>
</dbReference>
<comment type="caution">
    <text evidence="2">The sequence shown here is derived from an EMBL/GenBank/DDBJ whole genome shotgun (WGS) entry which is preliminary data.</text>
</comment>
<evidence type="ECO:0000313" key="2">
    <source>
        <dbReference type="EMBL" id="RXK11821.1"/>
    </source>
</evidence>
<dbReference type="PANTHER" id="PTHR43123:SF1">
    <property type="entry name" value="POLYSACCHARIDE DEACETYLASE-RELATED"/>
    <property type="match status" value="1"/>
</dbReference>
<dbReference type="GO" id="GO:0005975">
    <property type="term" value="P:carbohydrate metabolic process"/>
    <property type="evidence" value="ECO:0007669"/>
    <property type="project" value="InterPro"/>
</dbReference>
<dbReference type="Pfam" id="PF01522">
    <property type="entry name" value="Polysacc_deac_1"/>
    <property type="match status" value="1"/>
</dbReference>
<accession>A0A4Q1AQQ6</accession>
<dbReference type="GO" id="GO:0016810">
    <property type="term" value="F:hydrolase activity, acting on carbon-nitrogen (but not peptide) bonds"/>
    <property type="evidence" value="ECO:0007669"/>
    <property type="project" value="InterPro"/>
</dbReference>
<name>A0A4Q1AQQ6_9BACT</name>
<organism evidence="2 3">
    <name type="scientific">Halarcobacter mediterraneus</name>
    <dbReference type="NCBI Taxonomy" id="2023153"/>
    <lineage>
        <taxon>Bacteria</taxon>
        <taxon>Pseudomonadati</taxon>
        <taxon>Campylobacterota</taxon>
        <taxon>Epsilonproteobacteria</taxon>
        <taxon>Campylobacterales</taxon>
        <taxon>Arcobacteraceae</taxon>
        <taxon>Halarcobacter</taxon>
    </lineage>
</organism>
<dbReference type="Gene3D" id="3.20.20.370">
    <property type="entry name" value="Glycoside hydrolase/deacetylase"/>
    <property type="match status" value="1"/>
</dbReference>
<gene>
    <name evidence="2" type="ORF">CP965_11610</name>
</gene>
<feature type="domain" description="NodB homology" evidence="1">
    <location>
        <begin position="74"/>
        <end position="291"/>
    </location>
</feature>
<reference evidence="2 3" key="1">
    <citation type="submission" date="2017-09" db="EMBL/GenBank/DDBJ databases">
        <title>Genomics of the genus Arcobacter.</title>
        <authorList>
            <person name="Perez-Cataluna A."/>
            <person name="Figueras M.J."/>
            <person name="Salas-Masso N."/>
        </authorList>
    </citation>
    <scope>NUCLEOTIDE SEQUENCE [LARGE SCALE GENOMIC DNA]</scope>
    <source>
        <strain evidence="2 3">F156-34</strain>
    </source>
</reference>
<keyword evidence="3" id="KW-1185">Reference proteome</keyword>
<protein>
    <submittedName>
        <fullName evidence="2">Allantoinase PuuE</fullName>
    </submittedName>
</protein>
<dbReference type="Proteomes" id="UP000289718">
    <property type="component" value="Unassembled WGS sequence"/>
</dbReference>
<proteinExistence type="predicted"/>
<dbReference type="EMBL" id="NXIE01000005">
    <property type="protein sequence ID" value="RXK11821.1"/>
    <property type="molecule type" value="Genomic_DNA"/>
</dbReference>
<dbReference type="NCBIfam" id="TIGR03212">
    <property type="entry name" value="uraD_N-term-dom"/>
    <property type="match status" value="1"/>
</dbReference>
<sequence length="310" mass="36152">MREKMINNNYPRDLIGYSNEPINPKWPNGAKVALQFVLNYEEGAENCILHGDKASEVFLSEMNNPQAFIGQRHKSMESLYEYGSRVGVWRLLELFKEFDIPITIFAVAMAVARNPKLAEYLALNNYDICSHGYRWINYQQIDESIERDHLYKSIEILEKMIGTRPLGWYTGRDSENTRKLVVEEGGFLYDSDAYNDDLPYFAPEITTKEHLVIPYTMDNNDMRFVFGGFSYSEQFYNYLKDSFDALYLEGAKSPKMMSIGMHCRILGKPGRIMAMRKFLEYVRGFDDVWFATRGEIANHWINNFSNKGRK</sequence>